<dbReference type="PANTHER" id="PTHR35175">
    <property type="entry name" value="DUF1289 DOMAIN-CONTAINING PROTEIN"/>
    <property type="match status" value="1"/>
</dbReference>
<dbReference type="Proteomes" id="UP001501565">
    <property type="component" value="Unassembled WGS sequence"/>
</dbReference>
<dbReference type="InterPro" id="IPR010710">
    <property type="entry name" value="DUF1289"/>
</dbReference>
<proteinExistence type="predicted"/>
<dbReference type="EMBL" id="BAABBN010000004">
    <property type="protein sequence ID" value="GAA3916614.1"/>
    <property type="molecule type" value="Genomic_DNA"/>
</dbReference>
<organism evidence="1 2">
    <name type="scientific">Litoribacillus peritrichatus</name>
    <dbReference type="NCBI Taxonomy" id="718191"/>
    <lineage>
        <taxon>Bacteria</taxon>
        <taxon>Pseudomonadati</taxon>
        <taxon>Pseudomonadota</taxon>
        <taxon>Gammaproteobacteria</taxon>
        <taxon>Oceanospirillales</taxon>
        <taxon>Oceanospirillaceae</taxon>
        <taxon>Litoribacillus</taxon>
    </lineage>
</organism>
<evidence type="ECO:0000313" key="2">
    <source>
        <dbReference type="Proteomes" id="UP001501565"/>
    </source>
</evidence>
<dbReference type="RefSeq" id="WP_344795958.1">
    <property type="nucleotide sequence ID" value="NZ_BAABBN010000004.1"/>
</dbReference>
<protein>
    <recommendedName>
        <fullName evidence="3">DUF1289 domain-containing protein</fullName>
    </recommendedName>
</protein>
<evidence type="ECO:0008006" key="3">
    <source>
        <dbReference type="Google" id="ProtNLM"/>
    </source>
</evidence>
<dbReference type="Pfam" id="PF06945">
    <property type="entry name" value="DUF1289"/>
    <property type="match status" value="1"/>
</dbReference>
<sequence length="84" mass="9904">MKPVQIELFPVPSPCVGICTTNSKGYCLGCFRSRNERYNWNDFTPVQKMRVIDLCKKRKEIVEQKRKEKALKEQQLKEQSNLNL</sequence>
<comment type="caution">
    <text evidence="1">The sequence shown here is derived from an EMBL/GenBank/DDBJ whole genome shotgun (WGS) entry which is preliminary data.</text>
</comment>
<evidence type="ECO:0000313" key="1">
    <source>
        <dbReference type="EMBL" id="GAA3916614.1"/>
    </source>
</evidence>
<name>A0ABP7M6Z7_9GAMM</name>
<accession>A0ABP7M6Z7</accession>
<gene>
    <name evidence="1" type="ORF">GCM10022277_09200</name>
</gene>
<dbReference type="PANTHER" id="PTHR35175:SF1">
    <property type="entry name" value="OXIDOREDUCTASE"/>
    <property type="match status" value="1"/>
</dbReference>
<keyword evidence="2" id="KW-1185">Reference proteome</keyword>
<reference evidence="2" key="1">
    <citation type="journal article" date="2019" name="Int. J. Syst. Evol. Microbiol.">
        <title>The Global Catalogue of Microorganisms (GCM) 10K type strain sequencing project: providing services to taxonomists for standard genome sequencing and annotation.</title>
        <authorList>
            <consortium name="The Broad Institute Genomics Platform"/>
            <consortium name="The Broad Institute Genome Sequencing Center for Infectious Disease"/>
            <person name="Wu L."/>
            <person name="Ma J."/>
        </authorList>
    </citation>
    <scope>NUCLEOTIDE SEQUENCE [LARGE SCALE GENOMIC DNA]</scope>
    <source>
        <strain evidence="2">JCM 17551</strain>
    </source>
</reference>